<protein>
    <submittedName>
        <fullName evidence="3">Uncharacterized protein</fullName>
    </submittedName>
</protein>
<feature type="region of interest" description="Disordered" evidence="1">
    <location>
        <begin position="263"/>
        <end position="286"/>
    </location>
</feature>
<feature type="chain" id="PRO_5015432541" evidence="2">
    <location>
        <begin position="32"/>
        <end position="310"/>
    </location>
</feature>
<keyword evidence="2" id="KW-0732">Signal</keyword>
<reference evidence="3 4" key="1">
    <citation type="submission" date="2018-04" db="EMBL/GenBank/DDBJ databases">
        <title>Marixanthomonas spongiae HN-E44 sp. nov., isolated from a marine sponge.</title>
        <authorList>
            <person name="Luo L."/>
            <person name="Zhuang L."/>
        </authorList>
    </citation>
    <scope>NUCLEOTIDE SEQUENCE [LARGE SCALE GENOMIC DNA]</scope>
    <source>
        <strain evidence="3 4">HN-E44</strain>
    </source>
</reference>
<organism evidence="3 4">
    <name type="scientific">Marixanthomonas spongiae</name>
    <dbReference type="NCBI Taxonomy" id="2174845"/>
    <lineage>
        <taxon>Bacteria</taxon>
        <taxon>Pseudomonadati</taxon>
        <taxon>Bacteroidota</taxon>
        <taxon>Flavobacteriia</taxon>
        <taxon>Flavobacteriales</taxon>
        <taxon>Flavobacteriaceae</taxon>
        <taxon>Marixanthomonas</taxon>
    </lineage>
</organism>
<dbReference type="EMBL" id="QEHR01000004">
    <property type="protein sequence ID" value="PVW15324.1"/>
    <property type="molecule type" value="Genomic_DNA"/>
</dbReference>
<feature type="signal peptide" evidence="2">
    <location>
        <begin position="1"/>
        <end position="31"/>
    </location>
</feature>
<evidence type="ECO:0000313" key="3">
    <source>
        <dbReference type="EMBL" id="PVW15324.1"/>
    </source>
</evidence>
<keyword evidence="4" id="KW-1185">Reference proteome</keyword>
<sequence>MKINNKPQIMKTKLLFLGALLCLLVSTPLYAQKTKKVKQKEMKQIEVVKQPEVKIVPKKKRVIRGHIDPITGEQHNTTTNNSTDTRITIPVKKYRKIEFVDMPLLIKGTAKRNSEVNVTITTTYKKYGQEITKRKNINKILTNNEGVWGGVKIYSVEVDEADDKVTHKITAERVENDNVVGNTDTVTVYSNPKEITSIKITDPESNLYQGAKVTSPITVRGRAIKGHTVEIRVQTGQKTANNYNQSSSGSRLIKDWTPVSVNSQGRWSKQLNTGKPKTKNGRAPQSEYNLTILVRDKDNPSEVKTLWLRR</sequence>
<feature type="compositionally biased region" description="Polar residues" evidence="1">
    <location>
        <begin position="263"/>
        <end position="275"/>
    </location>
</feature>
<gene>
    <name evidence="3" type="ORF">DDV96_07960</name>
</gene>
<evidence type="ECO:0000256" key="2">
    <source>
        <dbReference type="SAM" id="SignalP"/>
    </source>
</evidence>
<evidence type="ECO:0000313" key="4">
    <source>
        <dbReference type="Proteomes" id="UP000245962"/>
    </source>
</evidence>
<dbReference type="AlphaFoldDB" id="A0A2U0I2M8"/>
<dbReference type="Proteomes" id="UP000245962">
    <property type="component" value="Unassembled WGS sequence"/>
</dbReference>
<name>A0A2U0I2M8_9FLAO</name>
<accession>A0A2U0I2M8</accession>
<evidence type="ECO:0000256" key="1">
    <source>
        <dbReference type="SAM" id="MobiDB-lite"/>
    </source>
</evidence>
<comment type="caution">
    <text evidence="3">The sequence shown here is derived from an EMBL/GenBank/DDBJ whole genome shotgun (WGS) entry which is preliminary data.</text>
</comment>
<proteinExistence type="predicted"/>